<proteinExistence type="predicted"/>
<evidence type="ECO:0000256" key="1">
    <source>
        <dbReference type="PROSITE-ProRule" id="PRU00708"/>
    </source>
</evidence>
<protein>
    <recommendedName>
        <fullName evidence="5">Pentacotripeptide-repeat region of PRORP domain-containing protein</fullName>
    </recommendedName>
</protein>
<dbReference type="InterPro" id="IPR033490">
    <property type="entry name" value="LRP130"/>
</dbReference>
<accession>A0A6L2PHF2</accession>
<dbReference type="GO" id="GO:0003730">
    <property type="term" value="F:mRNA 3'-UTR binding"/>
    <property type="evidence" value="ECO:0007669"/>
    <property type="project" value="TreeGrafter"/>
</dbReference>
<dbReference type="PANTHER" id="PTHR46669:SF1">
    <property type="entry name" value="LEUCINE-RICH PPR MOTIF-CONTAINING PROTEIN, MITOCHONDRIAL"/>
    <property type="match status" value="1"/>
</dbReference>
<feature type="repeat" description="PPR" evidence="1">
    <location>
        <begin position="212"/>
        <end position="246"/>
    </location>
</feature>
<dbReference type="PANTHER" id="PTHR46669">
    <property type="entry name" value="LEUCINE-RICH PPR MOTIF-CONTAINING PROTEIN, MITOCHONDRIAL"/>
    <property type="match status" value="1"/>
</dbReference>
<feature type="repeat" description="PPR" evidence="1">
    <location>
        <begin position="177"/>
        <end position="211"/>
    </location>
</feature>
<dbReference type="PROSITE" id="PS51375">
    <property type="entry name" value="PPR"/>
    <property type="match status" value="3"/>
</dbReference>
<dbReference type="NCBIfam" id="TIGR00756">
    <property type="entry name" value="PPR"/>
    <property type="match status" value="2"/>
</dbReference>
<evidence type="ECO:0008006" key="5">
    <source>
        <dbReference type="Google" id="ProtNLM"/>
    </source>
</evidence>
<dbReference type="GO" id="GO:0070129">
    <property type="term" value="P:regulation of mitochondrial translation"/>
    <property type="evidence" value="ECO:0007669"/>
    <property type="project" value="TreeGrafter"/>
</dbReference>
<dbReference type="EMBL" id="BLKM01007509">
    <property type="protein sequence ID" value="GFG30860.1"/>
    <property type="molecule type" value="Genomic_DNA"/>
</dbReference>
<feature type="repeat" description="PPR" evidence="1">
    <location>
        <begin position="957"/>
        <end position="991"/>
    </location>
</feature>
<dbReference type="Pfam" id="PF13041">
    <property type="entry name" value="PPR_2"/>
    <property type="match status" value="1"/>
</dbReference>
<dbReference type="InterPro" id="IPR011990">
    <property type="entry name" value="TPR-like_helical_dom_sf"/>
</dbReference>
<organism evidence="3 4">
    <name type="scientific">Coptotermes formosanus</name>
    <name type="common">Formosan subterranean termite</name>
    <dbReference type="NCBI Taxonomy" id="36987"/>
    <lineage>
        <taxon>Eukaryota</taxon>
        <taxon>Metazoa</taxon>
        <taxon>Ecdysozoa</taxon>
        <taxon>Arthropoda</taxon>
        <taxon>Hexapoda</taxon>
        <taxon>Insecta</taxon>
        <taxon>Pterygota</taxon>
        <taxon>Neoptera</taxon>
        <taxon>Polyneoptera</taxon>
        <taxon>Dictyoptera</taxon>
        <taxon>Blattodea</taxon>
        <taxon>Blattoidea</taxon>
        <taxon>Termitoidae</taxon>
        <taxon>Rhinotermitidae</taxon>
        <taxon>Coptotermes</taxon>
    </lineage>
</organism>
<keyword evidence="4" id="KW-1185">Reference proteome</keyword>
<feature type="region of interest" description="Disordered" evidence="2">
    <location>
        <begin position="1342"/>
        <end position="1366"/>
    </location>
</feature>
<evidence type="ECO:0000313" key="4">
    <source>
        <dbReference type="Proteomes" id="UP000502823"/>
    </source>
</evidence>
<dbReference type="GO" id="GO:0005634">
    <property type="term" value="C:nucleus"/>
    <property type="evidence" value="ECO:0007669"/>
    <property type="project" value="TreeGrafter"/>
</dbReference>
<dbReference type="Pfam" id="PF01535">
    <property type="entry name" value="PPR"/>
    <property type="match status" value="2"/>
</dbReference>
<dbReference type="FunCoup" id="A0A6L2PHF2">
    <property type="interactions" value="1663"/>
</dbReference>
<evidence type="ECO:0000313" key="3">
    <source>
        <dbReference type="EMBL" id="GFG30860.1"/>
    </source>
</evidence>
<dbReference type="OrthoDB" id="185373at2759"/>
<dbReference type="Proteomes" id="UP000502823">
    <property type="component" value="Unassembled WGS sequence"/>
</dbReference>
<name>A0A6L2PHF2_COPFO</name>
<gene>
    <name evidence="3" type="ORF">Cfor_08447</name>
</gene>
<dbReference type="Gene3D" id="1.25.40.10">
    <property type="entry name" value="Tetratricopeptide repeat domain"/>
    <property type="match status" value="3"/>
</dbReference>
<dbReference type="Pfam" id="PF12854">
    <property type="entry name" value="PPR_1"/>
    <property type="match status" value="1"/>
</dbReference>
<evidence type="ECO:0000256" key="2">
    <source>
        <dbReference type="SAM" id="MobiDB-lite"/>
    </source>
</evidence>
<dbReference type="GO" id="GO:0005739">
    <property type="term" value="C:mitochondrion"/>
    <property type="evidence" value="ECO:0007669"/>
    <property type="project" value="TreeGrafter"/>
</dbReference>
<dbReference type="InterPro" id="IPR002885">
    <property type="entry name" value="PPR_rpt"/>
</dbReference>
<dbReference type="InParanoid" id="A0A6L2PHF2"/>
<comment type="caution">
    <text evidence="3">The sequence shown here is derived from an EMBL/GenBank/DDBJ whole genome shotgun (WGS) entry which is preliminary data.</text>
</comment>
<reference evidence="4" key="1">
    <citation type="submission" date="2020-01" db="EMBL/GenBank/DDBJ databases">
        <title>Draft genome sequence of the Termite Coptotermes fromosanus.</title>
        <authorList>
            <person name="Itakura S."/>
            <person name="Yosikawa Y."/>
            <person name="Umezawa K."/>
        </authorList>
    </citation>
    <scope>NUCLEOTIDE SEQUENCE [LARGE SCALE GENOMIC DNA]</scope>
</reference>
<sequence>MGSILRSSRFVRYFACLARNIALSPARRDVDGTLTQKSLNLSIGLARSLATQAVPSRSHNDSNLDRSLKRLDQDVRRTGRITRRELEDVLEELRHTKSATSTQSLLIIRCCGNLLPEASPKVRTQLVEEIWKTLEKIGVPMDISHFNALLRVYLENEHPFSPTEFLANLEHKGIEPNRVTYQRLISRYCQQGDIEGATRILEFMREKQHPVNENVFNALIMGHSQADDMESAAGILGVMQQAGLEPSADTYTTLLCGYAKKGDIDAITETLEQCDAKDIQLLDRDYMDIIYSLAINNHLEHVDTLIGRMRQSAGYNQDAVNLILRLVNHGLEDLGYKILLTMPRPSRSDGEQGLVGSFFVRQLVNVDRPIEKIISICEELEKEDLNPRALFIAVETSLQSGNVDQAFALLHVMREKKLPIRQHYFWPLLVVHHNNIDSLVNILSHMCTEFSLTPGGETLRDYVIPCLGKISSDEIILRLRSAGITTAAAAAALVLHLLNANLIAEAARVAMRYRAYYSPSLLRRPLVQAYIHTKDRDSFIAILRQIHDSADRAVLADEDSAGVLPDRTEVVGNFTLDVANVSRNQVANVEAILQGLVEQGLCLSASAAERLQEKLGEELTSEISNLLAKLTSGELVPSTLPKQSAPLPVVMDEGQLLKLQKMLEEKGDSARGIKKQLFILYCRNKDLQKVEQMKKELEAENFVFTSGMYAQLAEVYAHHDKIEEMWDTVKKLREKEPDFPVDSMKIIKIVALLIKNNRVSDAVQFLTEQSGEHKLEDRSFQYSALCWRLLNSLAEEGKVEDLRMVFDTLVKYEYIEANNVLLGPLIKVHILRQVVNSLNDLAGAMEQFEWCCQKYRATPWKNELACKMIQAEDAVSLQKLTDLSTQIHGEVNSLYDLVFAFVECGRIRQARKILETPGLRSRPQRLNSACERYQQEGMVTTLEGLVEATRDIAHIDRSDIYYHLLLSYCKSKETDKALGLWTRMQEEDVQPSDEFLSTLGMFLKKEGKEVPFFIPEVTEVHRDRSESHEAHESGAALTATQKFRLALRRNDIDEALAYKQIVESTAGQSLSINDLSGLVDGLVRADRCGEASKVTLGMLGNGLFPLPRALRFLLNRLAVAGDIDTLTAIGNQLPPEKKKLASFDNRLCHANIVAGKAAGYLKTLTEEVENVKDSDLEQLGEKFPRGGAIGILENHPELQSDFEQMALMYAEKGIKAPINVLWMHLFLKEEDAAAKKLWDEHIAHSPRIMFQHILDEARLKRDENIVRKLLDLLQGTAVSERARGTAYSCLVDVLVNSDKCDEALVVLKEAVKDVCLENMNRPSLLKLQNGLQKEGKTFPYEVPLRNAKSSSSSSSDDESSSIEKKE</sequence>